<gene>
    <name evidence="1" type="primary">Necator_chrIV.g16636</name>
    <name evidence="1" type="ORF">RB195_003339</name>
</gene>
<accession>A0ABR1DN53</accession>
<sequence>MAASGDALILPREEASEALKIVLCCWWKCERSRSLRVPPMVLPINAEKYCEQLDRVAAKLRGIERNGSGSCKA</sequence>
<name>A0ABR1DN53_NECAM</name>
<comment type="caution">
    <text evidence="1">The sequence shown here is derived from an EMBL/GenBank/DDBJ whole genome shotgun (WGS) entry which is preliminary data.</text>
</comment>
<dbReference type="Proteomes" id="UP001303046">
    <property type="component" value="Unassembled WGS sequence"/>
</dbReference>
<evidence type="ECO:0000313" key="1">
    <source>
        <dbReference type="EMBL" id="KAK6751854.1"/>
    </source>
</evidence>
<protein>
    <submittedName>
        <fullName evidence="1">Uncharacterized protein</fullName>
    </submittedName>
</protein>
<reference evidence="1 2" key="1">
    <citation type="submission" date="2023-08" db="EMBL/GenBank/DDBJ databases">
        <title>A Necator americanus chromosomal reference genome.</title>
        <authorList>
            <person name="Ilik V."/>
            <person name="Petrzelkova K.J."/>
            <person name="Pardy F."/>
            <person name="Fuh T."/>
            <person name="Niatou-Singa F.S."/>
            <person name="Gouil Q."/>
            <person name="Baker L."/>
            <person name="Ritchie M.E."/>
            <person name="Jex A.R."/>
            <person name="Gazzola D."/>
            <person name="Li H."/>
            <person name="Toshio Fujiwara R."/>
            <person name="Zhan B."/>
            <person name="Aroian R.V."/>
            <person name="Pafco B."/>
            <person name="Schwarz E.M."/>
        </authorList>
    </citation>
    <scope>NUCLEOTIDE SEQUENCE [LARGE SCALE GENOMIC DNA]</scope>
    <source>
        <strain evidence="1 2">Aroian</strain>
        <tissue evidence="1">Whole animal</tissue>
    </source>
</reference>
<evidence type="ECO:0000313" key="2">
    <source>
        <dbReference type="Proteomes" id="UP001303046"/>
    </source>
</evidence>
<organism evidence="1 2">
    <name type="scientific">Necator americanus</name>
    <name type="common">Human hookworm</name>
    <dbReference type="NCBI Taxonomy" id="51031"/>
    <lineage>
        <taxon>Eukaryota</taxon>
        <taxon>Metazoa</taxon>
        <taxon>Ecdysozoa</taxon>
        <taxon>Nematoda</taxon>
        <taxon>Chromadorea</taxon>
        <taxon>Rhabditida</taxon>
        <taxon>Rhabditina</taxon>
        <taxon>Rhabditomorpha</taxon>
        <taxon>Strongyloidea</taxon>
        <taxon>Ancylostomatidae</taxon>
        <taxon>Bunostominae</taxon>
        <taxon>Necator</taxon>
    </lineage>
</organism>
<proteinExistence type="predicted"/>
<dbReference type="EMBL" id="JAVFWL010000004">
    <property type="protein sequence ID" value="KAK6751854.1"/>
    <property type="molecule type" value="Genomic_DNA"/>
</dbReference>
<keyword evidence="2" id="KW-1185">Reference proteome</keyword>